<proteinExistence type="predicted"/>
<sequence length="27" mass="2740">MGNLFNALSSLKANIFGSGEAGETTPI</sequence>
<accession>A0A382TFD8</accession>
<reference evidence="1" key="1">
    <citation type="submission" date="2018-05" db="EMBL/GenBank/DDBJ databases">
        <authorList>
            <person name="Lanie J.A."/>
            <person name="Ng W.-L."/>
            <person name="Kazmierczak K.M."/>
            <person name="Andrzejewski T.M."/>
            <person name="Davidsen T.M."/>
            <person name="Wayne K.J."/>
            <person name="Tettelin H."/>
            <person name="Glass J.I."/>
            <person name="Rusch D."/>
            <person name="Podicherti R."/>
            <person name="Tsui H.-C.T."/>
            <person name="Winkler M.E."/>
        </authorList>
    </citation>
    <scope>NUCLEOTIDE SEQUENCE</scope>
</reference>
<gene>
    <name evidence="1" type="ORF">METZ01_LOCUS373678</name>
</gene>
<dbReference type="AlphaFoldDB" id="A0A382TFD8"/>
<dbReference type="EMBL" id="UINC01136200">
    <property type="protein sequence ID" value="SVD20824.1"/>
    <property type="molecule type" value="Genomic_DNA"/>
</dbReference>
<feature type="non-terminal residue" evidence="1">
    <location>
        <position position="27"/>
    </location>
</feature>
<protein>
    <submittedName>
        <fullName evidence="1">Uncharacterized protein</fullName>
    </submittedName>
</protein>
<organism evidence="1">
    <name type="scientific">marine metagenome</name>
    <dbReference type="NCBI Taxonomy" id="408172"/>
    <lineage>
        <taxon>unclassified sequences</taxon>
        <taxon>metagenomes</taxon>
        <taxon>ecological metagenomes</taxon>
    </lineage>
</organism>
<name>A0A382TFD8_9ZZZZ</name>
<evidence type="ECO:0000313" key="1">
    <source>
        <dbReference type="EMBL" id="SVD20824.1"/>
    </source>
</evidence>